<dbReference type="EMBL" id="JAASRO010000001">
    <property type="protein sequence ID" value="NIK55584.1"/>
    <property type="molecule type" value="Genomic_DNA"/>
</dbReference>
<reference evidence="2 3" key="1">
    <citation type="submission" date="2020-03" db="EMBL/GenBank/DDBJ databases">
        <title>Sequencing the genomes of 1000 actinobacteria strains.</title>
        <authorList>
            <person name="Klenk H.-P."/>
        </authorList>
    </citation>
    <scope>NUCLEOTIDE SEQUENCE [LARGE SCALE GENOMIC DNA]</scope>
    <source>
        <strain evidence="2 3">DSM 45490</strain>
    </source>
</reference>
<accession>A0A7X5V6L5</accession>
<feature type="compositionally biased region" description="Low complexity" evidence="1">
    <location>
        <begin position="434"/>
        <end position="443"/>
    </location>
</feature>
<keyword evidence="3" id="KW-1185">Reference proteome</keyword>
<dbReference type="Proteomes" id="UP000555407">
    <property type="component" value="Unassembled WGS sequence"/>
</dbReference>
<gene>
    <name evidence="2" type="ORF">BJY22_001301</name>
</gene>
<feature type="compositionally biased region" description="Polar residues" evidence="1">
    <location>
        <begin position="409"/>
        <end position="418"/>
    </location>
</feature>
<feature type="region of interest" description="Disordered" evidence="1">
    <location>
        <begin position="401"/>
        <end position="461"/>
    </location>
</feature>
<evidence type="ECO:0000313" key="2">
    <source>
        <dbReference type="EMBL" id="NIK55584.1"/>
    </source>
</evidence>
<organism evidence="2 3">
    <name type="scientific">Kribbella shirazensis</name>
    <dbReference type="NCBI Taxonomy" id="1105143"/>
    <lineage>
        <taxon>Bacteria</taxon>
        <taxon>Bacillati</taxon>
        <taxon>Actinomycetota</taxon>
        <taxon>Actinomycetes</taxon>
        <taxon>Propionibacteriales</taxon>
        <taxon>Kribbellaceae</taxon>
        <taxon>Kribbella</taxon>
    </lineage>
</organism>
<proteinExistence type="predicted"/>
<comment type="caution">
    <text evidence="2">The sequence shown here is derived from an EMBL/GenBank/DDBJ whole genome shotgun (WGS) entry which is preliminary data.</text>
</comment>
<name>A0A7X5V6L5_9ACTN</name>
<dbReference type="RefSeq" id="WP_167204371.1">
    <property type="nucleotide sequence ID" value="NZ_JAASRO010000001.1"/>
</dbReference>
<sequence length="461" mass="50571">MSAERPLVMVDIDGVLNPQKNQAERGFTPYRLKGEDDLLVWLHRDHGRMLNELDREGQVELRWGTTWNQAANRTVGPAIGLDRDWDVLPIDRAMAGPVAFGTNWKAVSIQAGAEGRAFAWMDDFLTESDKLWAEDRVMDQGLPTLLLRIDPDVGMQAEHLQQVRDWADSINGPEPITAAELLDRTPDLAANPHAQAQAEWLARTVHAMPESVPRGQGRLDRVELATSLWDRSAHAMAAEQAAGPDALKPTDAFARQAVRRYLRGDGEAAMIWADRAALRAETPHAGHVREAGPHDHRLVLPENPGREHALQVQALIDSAVATIGNNPDWQRVQKSIQVGQDAPTILVNVRADRKDTSSKLTVAFGNSGAVRQPYDELLRGGPDAILERIRTATDYELEPAQLEPAGAQPEQTTEQRLSPLTDPAMVPPGHRPGTQTTAVTTATGLPDSVTRTGQKDTRTLG</sequence>
<evidence type="ECO:0000313" key="3">
    <source>
        <dbReference type="Proteomes" id="UP000555407"/>
    </source>
</evidence>
<protein>
    <submittedName>
        <fullName evidence="2">Uncharacterized protein</fullName>
    </submittedName>
</protein>
<dbReference type="AlphaFoldDB" id="A0A7X5V6L5"/>
<evidence type="ECO:0000256" key="1">
    <source>
        <dbReference type="SAM" id="MobiDB-lite"/>
    </source>
</evidence>